<evidence type="ECO:0000259" key="1">
    <source>
        <dbReference type="Pfam" id="PF18145"/>
    </source>
</evidence>
<evidence type="ECO:0000313" key="2">
    <source>
        <dbReference type="EMBL" id="OMD38079.1"/>
    </source>
</evidence>
<name>A0ABX3GYS7_PAEBO</name>
<accession>A0ABX3GYS7</accession>
<dbReference type="InterPro" id="IPR040836">
    <property type="entry name" value="SAVED"/>
</dbReference>
<proteinExistence type="predicted"/>
<sequence length="506" mass="57691">MGKAIDAINAGLTYQNLYFWLFASELLHNDTNIKEVSYEDDRIKSLDDVVVEYIEPIRGDYSVDDEVTMDFYQVKFHVKNSQQIELLDLIDPSFINASTHSFLNRVHDALKQGYTKARFHLITPWNIKKGDPLEVLLDNHHNKLQLNALFDGRQRTKMALARKSMMQHLKLDNEAELYAVLSSIRIQHSKPGISLLIKEQLNSKLMLAGLKPLDFRVLVNPYNDLIVNCASKGSKRFNKDSLIKLCRAERLYTGQPLLYKDDIPVGIRSFLPYTENLEEETNHLLCLSDHFDGRLLKSEKSWNGDIYARLVEFTQKIFSPGNAYLIQFNTHLSITFAVGLILNPKSGVKAFPVQRGDGLIAWIPGVHYETTPDYPMFNEESIDNPVAEGDTVVAISITRNVKSHVEWYIEDSGLSIKSFYHFCLPLEGTKAIQDGTHAWLLAEQVIRILDRRNPRQRKGKVHFFFAAPGGFVFFLAQQAANIPEIILYEHDFSGDGSYSPSLILPL</sequence>
<dbReference type="RefSeq" id="WP_076114189.1">
    <property type="nucleotide sequence ID" value="NZ_MPTB01000063.1"/>
</dbReference>
<gene>
    <name evidence="2" type="ORF">BSK56_30690</name>
</gene>
<dbReference type="Proteomes" id="UP000187412">
    <property type="component" value="Unassembled WGS sequence"/>
</dbReference>
<dbReference type="Pfam" id="PF18145">
    <property type="entry name" value="SAVED"/>
    <property type="match status" value="1"/>
</dbReference>
<dbReference type="EMBL" id="MPTB01000063">
    <property type="protein sequence ID" value="OMD38079.1"/>
    <property type="molecule type" value="Genomic_DNA"/>
</dbReference>
<dbReference type="NCBIfam" id="NF033611">
    <property type="entry name" value="SAVED"/>
    <property type="match status" value="1"/>
</dbReference>
<organism evidence="2 3">
    <name type="scientific">Paenibacillus borealis</name>
    <dbReference type="NCBI Taxonomy" id="160799"/>
    <lineage>
        <taxon>Bacteria</taxon>
        <taxon>Bacillati</taxon>
        <taxon>Bacillota</taxon>
        <taxon>Bacilli</taxon>
        <taxon>Bacillales</taxon>
        <taxon>Paenibacillaceae</taxon>
        <taxon>Paenibacillus</taxon>
    </lineage>
</organism>
<keyword evidence="3" id="KW-1185">Reference proteome</keyword>
<feature type="domain" description="SMODS-associated and fused to various effectors" evidence="1">
    <location>
        <begin position="322"/>
        <end position="502"/>
    </location>
</feature>
<reference evidence="2 3" key="1">
    <citation type="submission" date="2016-10" db="EMBL/GenBank/DDBJ databases">
        <title>Paenibacillus species isolates.</title>
        <authorList>
            <person name="Beno S.M."/>
        </authorList>
    </citation>
    <scope>NUCLEOTIDE SEQUENCE [LARGE SCALE GENOMIC DNA]</scope>
    <source>
        <strain evidence="2 3">FSL H7-0744</strain>
    </source>
</reference>
<protein>
    <recommendedName>
        <fullName evidence="1">SMODS-associated and fused to various effectors domain-containing protein</fullName>
    </recommendedName>
</protein>
<comment type="caution">
    <text evidence="2">The sequence shown here is derived from an EMBL/GenBank/DDBJ whole genome shotgun (WGS) entry which is preliminary data.</text>
</comment>
<evidence type="ECO:0000313" key="3">
    <source>
        <dbReference type="Proteomes" id="UP000187412"/>
    </source>
</evidence>